<dbReference type="Gene3D" id="2.170.130.10">
    <property type="entry name" value="TonB-dependent receptor, plug domain"/>
    <property type="match status" value="1"/>
</dbReference>
<keyword evidence="16" id="KW-1185">Reference proteome</keyword>
<dbReference type="Pfam" id="PF00593">
    <property type="entry name" value="TonB_dep_Rec_b-barrel"/>
    <property type="match status" value="1"/>
</dbReference>
<keyword evidence="4 10" id="KW-0812">Transmembrane</keyword>
<comment type="caution">
    <text evidence="15">The sequence shown here is derived from an EMBL/GenBank/DDBJ whole genome shotgun (WGS) entry which is preliminary data.</text>
</comment>
<evidence type="ECO:0000259" key="13">
    <source>
        <dbReference type="Pfam" id="PF00593"/>
    </source>
</evidence>
<dbReference type="Gene3D" id="2.40.170.20">
    <property type="entry name" value="TonB-dependent receptor, beta-barrel domain"/>
    <property type="match status" value="1"/>
</dbReference>
<keyword evidence="6" id="KW-0406">Ion transport</keyword>
<evidence type="ECO:0000256" key="11">
    <source>
        <dbReference type="RuleBase" id="RU003357"/>
    </source>
</evidence>
<evidence type="ECO:0000259" key="14">
    <source>
        <dbReference type="Pfam" id="PF07715"/>
    </source>
</evidence>
<keyword evidence="2 10" id="KW-0813">Transport</keyword>
<evidence type="ECO:0000313" key="16">
    <source>
        <dbReference type="Proteomes" id="UP000448235"/>
    </source>
</evidence>
<dbReference type="GO" id="GO:0006811">
    <property type="term" value="P:monoatomic ion transport"/>
    <property type="evidence" value="ECO:0007669"/>
    <property type="project" value="UniProtKB-KW"/>
</dbReference>
<proteinExistence type="inferred from homology"/>
<dbReference type="GO" id="GO:0015889">
    <property type="term" value="P:cobalamin transport"/>
    <property type="evidence" value="ECO:0007669"/>
    <property type="project" value="TreeGrafter"/>
</dbReference>
<dbReference type="PANTHER" id="PTHR30069">
    <property type="entry name" value="TONB-DEPENDENT OUTER MEMBRANE RECEPTOR"/>
    <property type="match status" value="1"/>
</dbReference>
<keyword evidence="9 10" id="KW-0998">Cell outer membrane</keyword>
<dbReference type="PROSITE" id="PS52016">
    <property type="entry name" value="TONB_DEPENDENT_REC_3"/>
    <property type="match status" value="1"/>
</dbReference>
<dbReference type="InterPro" id="IPR039426">
    <property type="entry name" value="TonB-dep_rcpt-like"/>
</dbReference>
<reference evidence="15 16" key="1">
    <citation type="submission" date="2019-12" db="EMBL/GenBank/DDBJ databases">
        <title>Draft genome sequencing of Halomonas icarensis D1-1.</title>
        <authorList>
            <person name="Pandiyan K."/>
            <person name="Kushwaha P."/>
            <person name="Gowdham M."/>
            <person name="Chakdar H."/>
            <person name="Singh A."/>
            <person name="Kumar M."/>
            <person name="Saxena A.K."/>
        </authorList>
    </citation>
    <scope>NUCLEOTIDE SEQUENCE [LARGE SCALE GENOMIC DNA]</scope>
    <source>
        <strain evidence="15 16">D1-1</strain>
    </source>
</reference>
<sequence>MNTTHATRGLATFALAALPLAVQAADAQIADAGETQVLNPMVVTAALAPRTADESLASVTLLDEATLRRQDPTSLTDLFRGQPGVDVNTNGSFGKTSSVSIRGTSNKQSLLMIDGIRLRSASLGGASWQYLDPRMFERAEIVRGPRGSLYGADAMGGVIQLFTPEGEEGEPTPRISFGGGSFDTQRYSASLSGAEGGTRYYVAASRFDTEGAPVRRDGDDKGYDNTTGLFRLAHTFEDGSEVGLLALRAKGNTEFDNFGAPAETDFVQQVAGVYGELPVSDNWRSRLTLSEARDESDNPSYGSVLDTQTRTAQWKNTLSVGAHEFVLGAEYSNDSVAGSYTSSGQYAVEERYNKAFFSQALLDFSPLAIQASMRYDDNEAYGDKVTGSLALGYELDNSHTLRASYGTAFRAPAFDDLYWPYEESRDPFGNIYVSVGDQGVEAETSASYELGMRGQYDSWFWDLAAYQTDIDDLIVWALDMPAPNVFRYRPANVNDARIRGAELAAGTELGGLTLQAALSYTDPEDRSTGNQLTGRATQSLRFDVDREMGDWSLGGSLIAQNHRYIDAANQDHLSGYGLVNLRAGWKFAPMWSARVTVENALDNEYETAKNYLNAGRAAFLSVHFGP</sequence>
<evidence type="ECO:0000256" key="10">
    <source>
        <dbReference type="PROSITE-ProRule" id="PRU01360"/>
    </source>
</evidence>
<dbReference type="PANTHER" id="PTHR30069:SF53">
    <property type="entry name" value="COLICIN I RECEPTOR-RELATED"/>
    <property type="match status" value="1"/>
</dbReference>
<feature type="signal peptide" evidence="12">
    <location>
        <begin position="1"/>
        <end position="24"/>
    </location>
</feature>
<evidence type="ECO:0000256" key="9">
    <source>
        <dbReference type="ARBA" id="ARBA00023237"/>
    </source>
</evidence>
<keyword evidence="5 12" id="KW-0732">Signal</keyword>
<keyword evidence="7 11" id="KW-0798">TonB box</keyword>
<organism evidence="15 16">
    <name type="scientific">Halomonas icarae</name>
    <dbReference type="NCBI Taxonomy" id="2691040"/>
    <lineage>
        <taxon>Bacteria</taxon>
        <taxon>Pseudomonadati</taxon>
        <taxon>Pseudomonadota</taxon>
        <taxon>Gammaproteobacteria</taxon>
        <taxon>Oceanospirillales</taxon>
        <taxon>Halomonadaceae</taxon>
        <taxon>Halomonas</taxon>
    </lineage>
</organism>
<dbReference type="SUPFAM" id="SSF56935">
    <property type="entry name" value="Porins"/>
    <property type="match status" value="1"/>
</dbReference>
<evidence type="ECO:0000313" key="15">
    <source>
        <dbReference type="EMBL" id="NAW11478.1"/>
    </source>
</evidence>
<dbReference type="Proteomes" id="UP000448235">
    <property type="component" value="Unassembled WGS sequence"/>
</dbReference>
<evidence type="ECO:0000256" key="7">
    <source>
        <dbReference type="ARBA" id="ARBA00023077"/>
    </source>
</evidence>
<evidence type="ECO:0000256" key="8">
    <source>
        <dbReference type="ARBA" id="ARBA00023136"/>
    </source>
</evidence>
<dbReference type="EMBL" id="WUTS01000001">
    <property type="protein sequence ID" value="NAW11478.1"/>
    <property type="molecule type" value="Genomic_DNA"/>
</dbReference>
<evidence type="ECO:0000256" key="3">
    <source>
        <dbReference type="ARBA" id="ARBA00022452"/>
    </source>
</evidence>
<evidence type="ECO:0000256" key="1">
    <source>
        <dbReference type="ARBA" id="ARBA00004571"/>
    </source>
</evidence>
<keyword evidence="8 10" id="KW-0472">Membrane</keyword>
<feature type="chain" id="PRO_5031524362" evidence="12">
    <location>
        <begin position="25"/>
        <end position="626"/>
    </location>
</feature>
<dbReference type="InterPro" id="IPR036942">
    <property type="entry name" value="Beta-barrel_TonB_sf"/>
</dbReference>
<comment type="similarity">
    <text evidence="10 11">Belongs to the TonB-dependent receptor family.</text>
</comment>
<accession>A0A7X5AL92</accession>
<dbReference type="InterPro" id="IPR037066">
    <property type="entry name" value="Plug_dom_sf"/>
</dbReference>
<dbReference type="Pfam" id="PF07715">
    <property type="entry name" value="Plug"/>
    <property type="match status" value="1"/>
</dbReference>
<dbReference type="RefSeq" id="WP_161422280.1">
    <property type="nucleotide sequence ID" value="NZ_JARWMY010000002.1"/>
</dbReference>
<keyword evidence="3 10" id="KW-1134">Transmembrane beta strand</keyword>
<dbReference type="InterPro" id="IPR000531">
    <property type="entry name" value="Beta-barrel_TonB"/>
</dbReference>
<dbReference type="AlphaFoldDB" id="A0A7X5AL92"/>
<name>A0A7X5AL92_9GAMM</name>
<evidence type="ECO:0000256" key="5">
    <source>
        <dbReference type="ARBA" id="ARBA00022729"/>
    </source>
</evidence>
<dbReference type="CDD" id="cd01347">
    <property type="entry name" value="ligand_gated_channel"/>
    <property type="match status" value="1"/>
</dbReference>
<feature type="domain" description="TonB-dependent receptor-like beta-barrel" evidence="13">
    <location>
        <begin position="177"/>
        <end position="599"/>
    </location>
</feature>
<comment type="subcellular location">
    <subcellularLocation>
        <location evidence="1 10">Cell outer membrane</location>
        <topology evidence="1 10">Multi-pass membrane protein</topology>
    </subcellularLocation>
</comment>
<evidence type="ECO:0000256" key="4">
    <source>
        <dbReference type="ARBA" id="ARBA00022692"/>
    </source>
</evidence>
<feature type="domain" description="TonB-dependent receptor plug" evidence="14">
    <location>
        <begin position="53"/>
        <end position="158"/>
    </location>
</feature>
<dbReference type="GO" id="GO:0009279">
    <property type="term" value="C:cell outer membrane"/>
    <property type="evidence" value="ECO:0007669"/>
    <property type="project" value="UniProtKB-SubCell"/>
</dbReference>
<keyword evidence="15" id="KW-0675">Receptor</keyword>
<evidence type="ECO:0000256" key="12">
    <source>
        <dbReference type="SAM" id="SignalP"/>
    </source>
</evidence>
<dbReference type="InterPro" id="IPR012910">
    <property type="entry name" value="Plug_dom"/>
</dbReference>
<evidence type="ECO:0000256" key="6">
    <source>
        <dbReference type="ARBA" id="ARBA00023065"/>
    </source>
</evidence>
<gene>
    <name evidence="15" type="ORF">GRB80_01315</name>
</gene>
<protein>
    <submittedName>
        <fullName evidence="15">TonB-dependent receptor</fullName>
    </submittedName>
</protein>
<evidence type="ECO:0000256" key="2">
    <source>
        <dbReference type="ARBA" id="ARBA00022448"/>
    </source>
</evidence>